<feature type="domain" description="ATPase" evidence="1">
    <location>
        <begin position="3"/>
        <end position="174"/>
    </location>
</feature>
<dbReference type="PANTHER" id="PTHR34704:SF1">
    <property type="entry name" value="ATPASE"/>
    <property type="match status" value="1"/>
</dbReference>
<sequence>MEFIDREQEQSRLIAALSSNAPAFIVLYGRRRLGKSTLIRKVLSSKDVYFEASQSETATQIDMLSKTIAMVYEGFDGPIYPSWEQIILAFNHRCEENSTLVLDEFPYMVYEDTSLPSTLQRIVDRRVIGGEGLRCNIIICGSSQRMMQGLIQGSEPLYGRADEEFCLRPIRLPHWSKAMQMDAKAAIEEYSVWGGVPQYWNQREKYDSFEDAVEGLVLNEHGLLYHEPSRLFRDDAQDIAPYSSILTAIGSGCHRYSDIASAVGKSTAELSKPIKNLTEMAFIRKEVPFGESEKKTKKTLYQIDDPFMAFYYKFVEPYKSTIAMGRTNIVKQMLERSFHDHVGGIWERICQIAVSGNILFGHAWKVAGRWWGKAPVYEEGKKTPVRYEDLEFDVVAEDQNDKNTILVGECKWKGADYADRLLEKLKKKVNVAPFAQGKKVVYALFLREQPLSDADCDILLPDDVILQLPE</sequence>
<dbReference type="PANTHER" id="PTHR34704">
    <property type="entry name" value="ATPASE"/>
    <property type="match status" value="1"/>
</dbReference>
<proteinExistence type="predicted"/>
<evidence type="ECO:0000313" key="4">
    <source>
        <dbReference type="Proteomes" id="UP000438914"/>
    </source>
</evidence>
<evidence type="ECO:0000259" key="1">
    <source>
        <dbReference type="Pfam" id="PF01637"/>
    </source>
</evidence>
<dbReference type="Gene3D" id="1.10.10.10">
    <property type="entry name" value="Winged helix-like DNA-binding domain superfamily/Winged helix DNA-binding domain"/>
    <property type="match status" value="1"/>
</dbReference>
<dbReference type="GO" id="GO:0005524">
    <property type="term" value="F:ATP binding"/>
    <property type="evidence" value="ECO:0007669"/>
    <property type="project" value="UniProtKB-KW"/>
</dbReference>
<evidence type="ECO:0000259" key="2">
    <source>
        <dbReference type="Pfam" id="PF03008"/>
    </source>
</evidence>
<name>A0A7K0KHD0_9BACT</name>
<dbReference type="Gene3D" id="3.40.50.300">
    <property type="entry name" value="P-loop containing nucleotide triphosphate hydrolases"/>
    <property type="match status" value="2"/>
</dbReference>
<dbReference type="Proteomes" id="UP000438914">
    <property type="component" value="Unassembled WGS sequence"/>
</dbReference>
<organism evidence="3 4">
    <name type="scientific">Hallella mizrahii</name>
    <dbReference type="NCBI Taxonomy" id="2606637"/>
    <lineage>
        <taxon>Bacteria</taxon>
        <taxon>Pseudomonadati</taxon>
        <taxon>Bacteroidota</taxon>
        <taxon>Bacteroidia</taxon>
        <taxon>Bacteroidales</taxon>
        <taxon>Prevotellaceae</taxon>
        <taxon>Hallella</taxon>
    </lineage>
</organism>
<dbReference type="EMBL" id="VUNG01000035">
    <property type="protein sequence ID" value="MST85347.1"/>
    <property type="molecule type" value="Genomic_DNA"/>
</dbReference>
<keyword evidence="3" id="KW-0547">Nucleotide-binding</keyword>
<dbReference type="Pfam" id="PF01637">
    <property type="entry name" value="ATPase_2"/>
    <property type="match status" value="1"/>
</dbReference>
<evidence type="ECO:0000313" key="3">
    <source>
        <dbReference type="EMBL" id="MST85347.1"/>
    </source>
</evidence>
<keyword evidence="4" id="KW-1185">Reference proteome</keyword>
<comment type="caution">
    <text evidence="3">The sequence shown here is derived from an EMBL/GenBank/DDBJ whole genome shotgun (WGS) entry which is preliminary data.</text>
</comment>
<dbReference type="AlphaFoldDB" id="A0A7K0KHD0"/>
<feature type="domain" description="DUF234" evidence="2">
    <location>
        <begin position="311"/>
        <end position="415"/>
    </location>
</feature>
<protein>
    <submittedName>
        <fullName evidence="3">ATP-binding protein</fullName>
    </submittedName>
</protein>
<dbReference type="SUPFAM" id="SSF52540">
    <property type="entry name" value="P-loop containing nucleoside triphosphate hydrolases"/>
    <property type="match status" value="1"/>
</dbReference>
<dbReference type="InterPro" id="IPR004256">
    <property type="entry name" value="DUF234"/>
</dbReference>
<dbReference type="RefSeq" id="WP_154534935.1">
    <property type="nucleotide sequence ID" value="NZ_VUNG01000035.1"/>
</dbReference>
<dbReference type="InterPro" id="IPR027417">
    <property type="entry name" value="P-loop_NTPase"/>
</dbReference>
<gene>
    <name evidence="3" type="ORF">FYJ73_11840</name>
</gene>
<dbReference type="Pfam" id="PF03008">
    <property type="entry name" value="DUF234"/>
    <property type="match status" value="1"/>
</dbReference>
<reference evidence="3 4" key="1">
    <citation type="submission" date="2019-08" db="EMBL/GenBank/DDBJ databases">
        <title>In-depth cultivation of the pig gut microbiome towards novel bacterial diversity and tailored functional studies.</title>
        <authorList>
            <person name="Wylensek D."/>
            <person name="Hitch T.C.A."/>
            <person name="Clavel T."/>
        </authorList>
    </citation>
    <scope>NUCLEOTIDE SEQUENCE [LARGE SCALE GENOMIC DNA]</scope>
    <source>
        <strain evidence="3 4">LKV-178-WT-2A</strain>
    </source>
</reference>
<dbReference type="InterPro" id="IPR011579">
    <property type="entry name" value="ATPase_dom"/>
</dbReference>
<dbReference type="InterPro" id="IPR036388">
    <property type="entry name" value="WH-like_DNA-bd_sf"/>
</dbReference>
<keyword evidence="3" id="KW-0067">ATP-binding</keyword>
<accession>A0A7K0KHD0</accession>